<evidence type="ECO:0000313" key="3">
    <source>
        <dbReference type="Proteomes" id="UP000291758"/>
    </source>
</evidence>
<dbReference type="Gene3D" id="3.60.15.10">
    <property type="entry name" value="Ribonuclease Z/Hydroxyacylglutathione hydrolase-like"/>
    <property type="match status" value="1"/>
</dbReference>
<organism evidence="2 3">
    <name type="scientific">Xylanimonas allomyrinae</name>
    <dbReference type="NCBI Taxonomy" id="2509459"/>
    <lineage>
        <taxon>Bacteria</taxon>
        <taxon>Bacillati</taxon>
        <taxon>Actinomycetota</taxon>
        <taxon>Actinomycetes</taxon>
        <taxon>Micrococcales</taxon>
        <taxon>Promicromonosporaceae</taxon>
        <taxon>Xylanimonas</taxon>
    </lineage>
</organism>
<dbReference type="PANTHER" id="PTHR46018:SF4">
    <property type="entry name" value="METALLO-HYDROLASE YHFI-RELATED"/>
    <property type="match status" value="1"/>
</dbReference>
<dbReference type="AlphaFoldDB" id="A0A4P6EKB8"/>
<dbReference type="RefSeq" id="WP_129201875.1">
    <property type="nucleotide sequence ID" value="NZ_CP035495.1"/>
</dbReference>
<dbReference type="CDD" id="cd07716">
    <property type="entry name" value="RNaseZ_short-form-like_MBL-fold"/>
    <property type="match status" value="1"/>
</dbReference>
<protein>
    <submittedName>
        <fullName evidence="2">MBL fold metallo-hydrolase</fullName>
    </submittedName>
</protein>
<dbReference type="GO" id="GO:0042781">
    <property type="term" value="F:3'-tRNA processing endoribonuclease activity"/>
    <property type="evidence" value="ECO:0007669"/>
    <property type="project" value="TreeGrafter"/>
</dbReference>
<evidence type="ECO:0000259" key="1">
    <source>
        <dbReference type="Pfam" id="PF12706"/>
    </source>
</evidence>
<name>A0A4P6EKB8_9MICO</name>
<feature type="domain" description="Metallo-beta-lactamase" evidence="1">
    <location>
        <begin position="68"/>
        <end position="251"/>
    </location>
</feature>
<evidence type="ECO:0000313" key="2">
    <source>
        <dbReference type="EMBL" id="QAY62083.1"/>
    </source>
</evidence>
<accession>A0A4P6EKB8</accession>
<keyword evidence="3" id="KW-1185">Reference proteome</keyword>
<dbReference type="Proteomes" id="UP000291758">
    <property type="component" value="Chromosome"/>
</dbReference>
<dbReference type="OrthoDB" id="9800940at2"/>
<reference evidence="2 3" key="1">
    <citation type="submission" date="2019-01" db="EMBL/GenBank/DDBJ databases">
        <title>Genome sequencing of strain 2JSPR-7.</title>
        <authorList>
            <person name="Heo J."/>
            <person name="Kim S.-J."/>
            <person name="Kim J.-S."/>
            <person name="Hong S.-B."/>
            <person name="Kwon S.-W."/>
        </authorList>
    </citation>
    <scope>NUCLEOTIDE SEQUENCE [LARGE SCALE GENOMIC DNA]</scope>
    <source>
        <strain evidence="2 3">2JSPR-7</strain>
    </source>
</reference>
<proteinExistence type="predicted"/>
<dbReference type="PANTHER" id="PTHR46018">
    <property type="entry name" value="ZINC PHOSPHODIESTERASE ELAC PROTEIN 1"/>
    <property type="match status" value="1"/>
</dbReference>
<dbReference type="EMBL" id="CP035495">
    <property type="protein sequence ID" value="QAY62083.1"/>
    <property type="molecule type" value="Genomic_DNA"/>
</dbReference>
<dbReference type="KEGG" id="xyl:ET495_00930"/>
<dbReference type="SUPFAM" id="SSF56281">
    <property type="entry name" value="Metallo-hydrolase/oxidoreductase"/>
    <property type="match status" value="1"/>
</dbReference>
<keyword evidence="2" id="KW-0378">Hydrolase</keyword>
<dbReference type="InterPro" id="IPR036866">
    <property type="entry name" value="RibonucZ/Hydroxyglut_hydro"/>
</dbReference>
<dbReference type="Pfam" id="PF12706">
    <property type="entry name" value="Lactamase_B_2"/>
    <property type="match status" value="1"/>
</dbReference>
<dbReference type="InterPro" id="IPR001279">
    <property type="entry name" value="Metallo-B-lactamas"/>
</dbReference>
<sequence>MRLRTLGVAGSAPRPDSPASTYLVQVPADVVAAGVASGVVPADVEVRDWNVVVDLGNGGFGYVQRHVAPHDLDAVLLSHLHADHCVDLSVLFVHLKYHPERGLRRTGRHPDLPVYGPSDVAERAAQIYGRGDDESMDGIFDFRAWADGAGVRIGPIEVTPRRVFHPVEAYGMRITGPSSMRPGERAVLAYTGDTDYCANVVEVSRGAGLLLAEAAFVEGRDDHVEPGIHLTGARAGRIAAEAGVGRLVLTHLPSWTDPRVVLAEASGTYDGPIEVARPDGSQEV</sequence>
<gene>
    <name evidence="2" type="ORF">ET495_00930</name>
</gene>